<protein>
    <submittedName>
        <fullName evidence="1">Uncharacterized protein</fullName>
    </submittedName>
</protein>
<evidence type="ECO:0000313" key="1">
    <source>
        <dbReference type="EMBL" id="MBX34929.1"/>
    </source>
</evidence>
<accession>A0A2P2MXK4</accession>
<dbReference type="EMBL" id="GGEC01054445">
    <property type="protein sequence ID" value="MBX34929.1"/>
    <property type="molecule type" value="Transcribed_RNA"/>
</dbReference>
<sequence>MFLYSKSLDEVVIHALLPPVLRLLSFRSVLLLPWPFITRN</sequence>
<name>A0A2P2MXK4_RHIMU</name>
<reference evidence="1" key="1">
    <citation type="submission" date="2018-02" db="EMBL/GenBank/DDBJ databases">
        <title>Rhizophora mucronata_Transcriptome.</title>
        <authorList>
            <person name="Meera S.P."/>
            <person name="Sreeshan A."/>
            <person name="Augustine A."/>
        </authorList>
    </citation>
    <scope>NUCLEOTIDE SEQUENCE</scope>
    <source>
        <tissue evidence="1">Leaf</tissue>
    </source>
</reference>
<dbReference type="AlphaFoldDB" id="A0A2P2MXK4"/>
<organism evidence="1">
    <name type="scientific">Rhizophora mucronata</name>
    <name type="common">Asiatic mangrove</name>
    <dbReference type="NCBI Taxonomy" id="61149"/>
    <lineage>
        <taxon>Eukaryota</taxon>
        <taxon>Viridiplantae</taxon>
        <taxon>Streptophyta</taxon>
        <taxon>Embryophyta</taxon>
        <taxon>Tracheophyta</taxon>
        <taxon>Spermatophyta</taxon>
        <taxon>Magnoliopsida</taxon>
        <taxon>eudicotyledons</taxon>
        <taxon>Gunneridae</taxon>
        <taxon>Pentapetalae</taxon>
        <taxon>rosids</taxon>
        <taxon>fabids</taxon>
        <taxon>Malpighiales</taxon>
        <taxon>Rhizophoraceae</taxon>
        <taxon>Rhizophora</taxon>
    </lineage>
</organism>
<proteinExistence type="predicted"/>